<evidence type="ECO:0000313" key="7">
    <source>
        <dbReference type="Proteomes" id="UP001628179"/>
    </source>
</evidence>
<organism evidence="6 7">
    <name type="scientific">Madurella fahalii</name>
    <dbReference type="NCBI Taxonomy" id="1157608"/>
    <lineage>
        <taxon>Eukaryota</taxon>
        <taxon>Fungi</taxon>
        <taxon>Dikarya</taxon>
        <taxon>Ascomycota</taxon>
        <taxon>Pezizomycotina</taxon>
        <taxon>Sordariomycetes</taxon>
        <taxon>Sordariomycetidae</taxon>
        <taxon>Sordariales</taxon>
        <taxon>Sordariales incertae sedis</taxon>
        <taxon>Madurella</taxon>
    </lineage>
</organism>
<feature type="repeat" description="Pumilio" evidence="3">
    <location>
        <begin position="644"/>
        <end position="679"/>
    </location>
</feature>
<keyword evidence="1" id="KW-0677">Repeat</keyword>
<dbReference type="RefSeq" id="XP_070921892.1">
    <property type="nucleotide sequence ID" value="XM_071065791.1"/>
</dbReference>
<evidence type="ECO:0000256" key="3">
    <source>
        <dbReference type="PROSITE-ProRule" id="PRU00317"/>
    </source>
</evidence>
<feature type="compositionally biased region" description="Polar residues" evidence="4">
    <location>
        <begin position="108"/>
        <end position="120"/>
    </location>
</feature>
<feature type="region of interest" description="Disordered" evidence="4">
    <location>
        <begin position="1"/>
        <end position="139"/>
    </location>
</feature>
<dbReference type="PANTHER" id="PTHR12537:SF12">
    <property type="entry name" value="MATERNAL PROTEIN PUMILIO"/>
    <property type="match status" value="1"/>
</dbReference>
<feature type="compositionally biased region" description="Gly residues" evidence="4">
    <location>
        <begin position="24"/>
        <end position="33"/>
    </location>
</feature>
<evidence type="ECO:0000256" key="2">
    <source>
        <dbReference type="ARBA" id="ARBA00024893"/>
    </source>
</evidence>
<dbReference type="CDD" id="cd07920">
    <property type="entry name" value="Pumilio"/>
    <property type="match status" value="1"/>
</dbReference>
<feature type="region of interest" description="Disordered" evidence="4">
    <location>
        <begin position="785"/>
        <end position="818"/>
    </location>
</feature>
<feature type="compositionally biased region" description="Polar residues" evidence="4">
    <location>
        <begin position="786"/>
        <end position="796"/>
    </location>
</feature>
<feature type="repeat" description="Pumilio" evidence="3">
    <location>
        <begin position="536"/>
        <end position="571"/>
    </location>
</feature>
<evidence type="ECO:0000259" key="5">
    <source>
        <dbReference type="PROSITE" id="PS50303"/>
    </source>
</evidence>
<dbReference type="InterPro" id="IPR011989">
    <property type="entry name" value="ARM-like"/>
</dbReference>
<comment type="caution">
    <text evidence="6">The sequence shown here is derived from an EMBL/GenBank/DDBJ whole genome shotgun (WGS) entry which is preliminary data.</text>
</comment>
<feature type="region of interest" description="Disordered" evidence="4">
    <location>
        <begin position="317"/>
        <end position="366"/>
    </location>
</feature>
<sequence>MANGSEQSQQARGNGFASTPWQGGIWGNNGIGSGSFSTSRDVVGTRDITDSFSSGPSGSGALAASSEADPWGSRSGRWSSTDTTQARALSGNASPSNPRPDAAGLGMNGNSYYPTSSTIAQRGPVGSRPATALDPSTGPFRNAQQVPELVDDNEAVGPYGSLNLDPEQRLGTFAGAQRPGQEQMFFNPVGNGSSRDLGLPSSSRPEPDLTNFSYGSPAANSMHSQRPSLAAAASFSAHNARAYDQTAAAKQTDEAEVVERLGRIALESDLNGAAYRNGTQNFQLNPVSQPWENGQAYQNGFANDAYGNATGFERRGSAVDRSSSAGSTFRAGAGLNSPRGFTAAPQPNGDSWSRPASQGHRMGSEPDQRVLAQQLLQHQPSSFYPNPYYHHSFQSSQPLYNLYSNNLRPGPLAGYGVPIAPYIAASGLPVHLGRDQDPGKGVRSLLLEEFRSSTKSISRYELKDIYGHVVEFCGDQHGSRFIQTKLLTANSDEKEQVFREIEPNAVQLSKDVFGNYVIQKFFEHGNQVQKKILADAMKGKVVDLSKQMYACRVVQRALEHVLVEQQVELTKELEPDILKLVKDAQGNHVVQKVLEEVPRQHLDFVFDCFRGRVSELAIHQFGCRLIQKALERGNEADRAFILKELHPCAHILPSDQYGNYVAQHVICHGEPEDRSKMIKVIMPMVVAYSKQKIPSNVVEACIAKGTLDEKRAIRDQILKAPGNDANRPLFQLMKDQFGNYVLQKLLAELKGEDREILAEQMRPHLPVLKAGGVGKKGSAIERLVSALSTPTNGTTDHTPEDRTPALTPPTSPGSMGGD</sequence>
<feature type="compositionally biased region" description="Polar residues" evidence="4">
    <location>
        <begin position="1"/>
        <end position="20"/>
    </location>
</feature>
<proteinExistence type="predicted"/>
<feature type="domain" description="PUM-HD" evidence="5">
    <location>
        <begin position="442"/>
        <end position="788"/>
    </location>
</feature>
<reference evidence="6 7" key="1">
    <citation type="submission" date="2024-09" db="EMBL/GenBank/DDBJ databases">
        <title>Itraconazole resistance in Madurella fahalii resulting from another homologue of gene encoding cytochrome P450 14-alpha sterol demethylase (CYP51).</title>
        <authorList>
            <person name="Yoshioka I."/>
            <person name="Fahal A.H."/>
            <person name="Kaneko S."/>
            <person name="Yaguchi T."/>
        </authorList>
    </citation>
    <scope>NUCLEOTIDE SEQUENCE [LARGE SCALE GENOMIC DNA]</scope>
    <source>
        <strain evidence="6 7">IFM 68171</strain>
    </source>
</reference>
<keyword evidence="7" id="KW-1185">Reference proteome</keyword>
<feature type="repeat" description="Pumilio" evidence="3">
    <location>
        <begin position="500"/>
        <end position="535"/>
    </location>
</feature>
<gene>
    <name evidence="6" type="primary">PUF3</name>
    <name evidence="6" type="ORF">MFIFM68171_10372</name>
</gene>
<dbReference type="Pfam" id="PF00806">
    <property type="entry name" value="PUF"/>
    <property type="match status" value="8"/>
</dbReference>
<dbReference type="Proteomes" id="UP001628179">
    <property type="component" value="Unassembled WGS sequence"/>
</dbReference>
<feature type="repeat" description="Pumilio" evidence="3">
    <location>
        <begin position="464"/>
        <end position="499"/>
    </location>
</feature>
<dbReference type="InterPro" id="IPR033712">
    <property type="entry name" value="Pumilio_RNA-bd"/>
</dbReference>
<feature type="repeat" description="Pumilio" evidence="3">
    <location>
        <begin position="572"/>
        <end position="607"/>
    </location>
</feature>
<evidence type="ECO:0000313" key="6">
    <source>
        <dbReference type="EMBL" id="GAB1320162.1"/>
    </source>
</evidence>
<evidence type="ECO:0000256" key="1">
    <source>
        <dbReference type="ARBA" id="ARBA00022737"/>
    </source>
</evidence>
<dbReference type="Gene3D" id="1.25.10.10">
    <property type="entry name" value="Leucine-rich Repeat Variant"/>
    <property type="match status" value="1"/>
</dbReference>
<dbReference type="PANTHER" id="PTHR12537">
    <property type="entry name" value="RNA BINDING PROTEIN PUMILIO-RELATED"/>
    <property type="match status" value="1"/>
</dbReference>
<dbReference type="GeneID" id="98181114"/>
<dbReference type="SMART" id="SM00025">
    <property type="entry name" value="Pumilio"/>
    <property type="match status" value="8"/>
</dbReference>
<feature type="compositionally biased region" description="Polar residues" evidence="4">
    <location>
        <begin position="76"/>
        <end position="96"/>
    </location>
</feature>
<comment type="function">
    <text evidence="2">RNA-binding nucleolar protein required for pre-rRNA processing. Involved in production of 18S rRNA and assembly of small ribosomal subunit.</text>
</comment>
<protein>
    <submittedName>
        <fullName evidence="6">mRNA binding protein puf3</fullName>
    </submittedName>
</protein>
<dbReference type="PROSITE" id="PS50302">
    <property type="entry name" value="PUM"/>
    <property type="match status" value="7"/>
</dbReference>
<evidence type="ECO:0000256" key="4">
    <source>
        <dbReference type="SAM" id="MobiDB-lite"/>
    </source>
</evidence>
<dbReference type="PROSITE" id="PS50303">
    <property type="entry name" value="PUM_HD"/>
    <property type="match status" value="1"/>
</dbReference>
<name>A0ABQ0GQY7_9PEZI</name>
<dbReference type="SUPFAM" id="SSF48371">
    <property type="entry name" value="ARM repeat"/>
    <property type="match status" value="1"/>
</dbReference>
<feature type="compositionally biased region" description="Low complexity" evidence="4">
    <location>
        <begin position="51"/>
        <end position="66"/>
    </location>
</feature>
<accession>A0ABQ0GQY7</accession>
<dbReference type="InterPro" id="IPR033133">
    <property type="entry name" value="PUM-HD"/>
</dbReference>
<feature type="repeat" description="Pumilio" evidence="3">
    <location>
        <begin position="724"/>
        <end position="759"/>
    </location>
</feature>
<dbReference type="EMBL" id="BAAFSV010000006">
    <property type="protein sequence ID" value="GAB1320162.1"/>
    <property type="molecule type" value="Genomic_DNA"/>
</dbReference>
<dbReference type="InterPro" id="IPR001313">
    <property type="entry name" value="Pumilio_RNA-bd_rpt"/>
</dbReference>
<feature type="repeat" description="Pumilio" evidence="3">
    <location>
        <begin position="608"/>
        <end position="643"/>
    </location>
</feature>
<dbReference type="InterPro" id="IPR016024">
    <property type="entry name" value="ARM-type_fold"/>
</dbReference>